<feature type="region of interest" description="Disordered" evidence="1">
    <location>
        <begin position="215"/>
        <end position="304"/>
    </location>
</feature>
<keyword evidence="2" id="KW-0732">Signal</keyword>
<dbReference type="Proteomes" id="UP001176961">
    <property type="component" value="Unassembled WGS sequence"/>
</dbReference>
<reference evidence="3" key="1">
    <citation type="submission" date="2023-07" db="EMBL/GenBank/DDBJ databases">
        <authorList>
            <consortium name="CYATHOMIX"/>
        </authorList>
    </citation>
    <scope>NUCLEOTIDE SEQUENCE</scope>
    <source>
        <strain evidence="3">N/A</strain>
    </source>
</reference>
<accession>A0AA36HD92</accession>
<feature type="compositionally biased region" description="Basic and acidic residues" evidence="1">
    <location>
        <begin position="255"/>
        <end position="264"/>
    </location>
</feature>
<proteinExistence type="predicted"/>
<feature type="compositionally biased region" description="Basic and acidic residues" evidence="1">
    <location>
        <begin position="186"/>
        <end position="204"/>
    </location>
</feature>
<feature type="compositionally biased region" description="Basic and acidic residues" evidence="1">
    <location>
        <begin position="281"/>
        <end position="304"/>
    </location>
</feature>
<gene>
    <name evidence="3" type="ORF">CYNAS_LOCUS19947</name>
</gene>
<feature type="region of interest" description="Disordered" evidence="1">
    <location>
        <begin position="186"/>
        <end position="205"/>
    </location>
</feature>
<comment type="caution">
    <text evidence="3">The sequence shown here is derived from an EMBL/GenBank/DDBJ whole genome shotgun (WGS) entry which is preliminary data.</text>
</comment>
<organism evidence="3 4">
    <name type="scientific">Cylicocyclus nassatus</name>
    <name type="common">Nematode worm</name>
    <dbReference type="NCBI Taxonomy" id="53992"/>
    <lineage>
        <taxon>Eukaryota</taxon>
        <taxon>Metazoa</taxon>
        <taxon>Ecdysozoa</taxon>
        <taxon>Nematoda</taxon>
        <taxon>Chromadorea</taxon>
        <taxon>Rhabditida</taxon>
        <taxon>Rhabditina</taxon>
        <taxon>Rhabditomorpha</taxon>
        <taxon>Strongyloidea</taxon>
        <taxon>Strongylidae</taxon>
        <taxon>Cylicocyclus</taxon>
    </lineage>
</organism>
<evidence type="ECO:0000313" key="4">
    <source>
        <dbReference type="Proteomes" id="UP001176961"/>
    </source>
</evidence>
<evidence type="ECO:0000313" key="3">
    <source>
        <dbReference type="EMBL" id="CAJ0607964.1"/>
    </source>
</evidence>
<dbReference type="EMBL" id="CATQJL010000316">
    <property type="protein sequence ID" value="CAJ0607964.1"/>
    <property type="molecule type" value="Genomic_DNA"/>
</dbReference>
<evidence type="ECO:0000256" key="1">
    <source>
        <dbReference type="SAM" id="MobiDB-lite"/>
    </source>
</evidence>
<sequence>MLPIMITICSLWMIPTVCADADYVGQYIDISMAMTIAMKDTGASEEELHQLAKQVVLYGYDSGKVQQLYDDYLENKTEEIKDAFIKNYLHDKRIEYVKERVGKVLGYYLTKEQIRKVRLVLEQEAGKGSSQEEVIAAVKKEVAKEVGERKAEKAVENTIKDLRILVNLKLGIFVRHEEDIQPLIESEKEKKEELAPEKKEEEMPFLKYAEAPTQEELKAEGESPELPLAGTAPPSEAEDALGVGTEKKKKKRKAKEQSAVKPDKTLQSARMSIRLPRAPKGHHEEELEQMEKFLAEDDISAIEK</sequence>
<feature type="chain" id="PRO_5041208238" evidence="2">
    <location>
        <begin position="20"/>
        <end position="304"/>
    </location>
</feature>
<keyword evidence="4" id="KW-1185">Reference proteome</keyword>
<protein>
    <submittedName>
        <fullName evidence="3">Uncharacterized protein</fullName>
    </submittedName>
</protein>
<feature type="signal peptide" evidence="2">
    <location>
        <begin position="1"/>
        <end position="19"/>
    </location>
</feature>
<evidence type="ECO:0000256" key="2">
    <source>
        <dbReference type="SAM" id="SignalP"/>
    </source>
</evidence>
<name>A0AA36HD92_CYLNA</name>
<dbReference type="AlphaFoldDB" id="A0AA36HD92"/>